<reference evidence="2" key="1">
    <citation type="submission" date="2020-07" db="EMBL/GenBank/DDBJ databases">
        <title>Huge and variable diversity of episymbiotic CPR bacteria and DPANN archaea in groundwater ecosystems.</title>
        <authorList>
            <person name="He C.Y."/>
            <person name="Keren R."/>
            <person name="Whittaker M."/>
            <person name="Farag I.F."/>
            <person name="Doudna J."/>
            <person name="Cate J.H.D."/>
            <person name="Banfield J.F."/>
        </authorList>
    </citation>
    <scope>NUCLEOTIDE SEQUENCE</scope>
    <source>
        <strain evidence="2">NC_groundwater_1818_Pr3_B-0.1um_66_35</strain>
    </source>
</reference>
<sequence length="203" mass="21595">MRTAGFAADAPDSPAGLISSAAAGAAAALAVGIALWLYFGRHERTARDIVKHGAAAVFALGLAAFVADDMRHATLDYLGLNASKPAVEFEIRLPPSALAALGRDAQIELHTDRNQTIAKLQSTAAIDDGRPVLRGSVPIDFRTADRLVILNLPGAGQHLFKLRLAANPSRTPVFGPWHLADRVGSPARPEAARDDYAIRYRVM</sequence>
<accession>A0A933VWT9</accession>
<feature type="transmembrane region" description="Helical" evidence="1">
    <location>
        <begin position="49"/>
        <end position="67"/>
    </location>
</feature>
<gene>
    <name evidence="2" type="ORF">HZA66_18145</name>
</gene>
<protein>
    <submittedName>
        <fullName evidence="2">Acriflavin resistance protein</fullName>
    </submittedName>
</protein>
<feature type="transmembrane region" description="Helical" evidence="1">
    <location>
        <begin position="15"/>
        <end position="37"/>
    </location>
</feature>
<evidence type="ECO:0000313" key="2">
    <source>
        <dbReference type="EMBL" id="MBI5131362.1"/>
    </source>
</evidence>
<keyword evidence="1" id="KW-0812">Transmembrane</keyword>
<name>A0A933VWT9_RHOPL</name>
<dbReference type="EMBL" id="JACRJB010000052">
    <property type="protein sequence ID" value="MBI5131362.1"/>
    <property type="molecule type" value="Genomic_DNA"/>
</dbReference>
<keyword evidence="1" id="KW-0472">Membrane</keyword>
<keyword evidence="1" id="KW-1133">Transmembrane helix</keyword>
<dbReference type="AlphaFoldDB" id="A0A933VWT9"/>
<evidence type="ECO:0000256" key="1">
    <source>
        <dbReference type="SAM" id="Phobius"/>
    </source>
</evidence>
<comment type="caution">
    <text evidence="2">The sequence shown here is derived from an EMBL/GenBank/DDBJ whole genome shotgun (WGS) entry which is preliminary data.</text>
</comment>
<dbReference type="Proteomes" id="UP000782519">
    <property type="component" value="Unassembled WGS sequence"/>
</dbReference>
<organism evidence="2 3">
    <name type="scientific">Rhodopseudomonas palustris</name>
    <dbReference type="NCBI Taxonomy" id="1076"/>
    <lineage>
        <taxon>Bacteria</taxon>
        <taxon>Pseudomonadati</taxon>
        <taxon>Pseudomonadota</taxon>
        <taxon>Alphaproteobacteria</taxon>
        <taxon>Hyphomicrobiales</taxon>
        <taxon>Nitrobacteraceae</taxon>
        <taxon>Rhodopseudomonas</taxon>
    </lineage>
</organism>
<evidence type="ECO:0000313" key="3">
    <source>
        <dbReference type="Proteomes" id="UP000782519"/>
    </source>
</evidence>
<proteinExistence type="predicted"/>